<sequence length="250" mass="27522">MEAFKAALTNEVEKMYKKKKAAVIVIISLVVIVLGQLMVTGIRNGLGLRTAGGTEFPILVLSVFTNTILPLFTALVTIDVFAGEFSHNNMKIILTRPISRLKIFSAKLTAVGFFVLANLIVVMLLSTLTGFLFNSASISATAIARILISYFVTVIPVMTLAIIISVFANILKSGSAVFFMSILLYIVLKALGYVFPQYSSLFVTSMLDWYNLWIADSIPVLKALRLFLIMLGYSITAFTAAFYLFDKKDL</sequence>
<evidence type="ECO:0000313" key="3">
    <source>
        <dbReference type="Proteomes" id="UP000253034"/>
    </source>
</evidence>
<protein>
    <submittedName>
        <fullName evidence="2">ABC-2 type transport system permease protein</fullName>
    </submittedName>
</protein>
<organism evidence="2 3">
    <name type="scientific">Anaerobacterium chartisolvens</name>
    <dbReference type="NCBI Taxonomy" id="1297424"/>
    <lineage>
        <taxon>Bacteria</taxon>
        <taxon>Bacillati</taxon>
        <taxon>Bacillota</taxon>
        <taxon>Clostridia</taxon>
        <taxon>Eubacteriales</taxon>
        <taxon>Oscillospiraceae</taxon>
        <taxon>Anaerobacterium</taxon>
    </lineage>
</organism>
<accession>A0A369AQ78</accession>
<dbReference type="OrthoDB" id="1711106at2"/>
<feature type="transmembrane region" description="Helical" evidence="1">
    <location>
        <begin position="223"/>
        <end position="245"/>
    </location>
</feature>
<keyword evidence="1" id="KW-0472">Membrane</keyword>
<proteinExistence type="predicted"/>
<evidence type="ECO:0000313" key="2">
    <source>
        <dbReference type="EMBL" id="RCX09614.1"/>
    </source>
</evidence>
<keyword evidence="1" id="KW-1133">Transmembrane helix</keyword>
<dbReference type="RefSeq" id="WP_114299765.1">
    <property type="nucleotide sequence ID" value="NZ_QPJT01000034.1"/>
</dbReference>
<dbReference type="Pfam" id="PF12730">
    <property type="entry name" value="ABC2_membrane_4"/>
    <property type="match status" value="1"/>
</dbReference>
<comment type="caution">
    <text evidence="2">The sequence shown here is derived from an EMBL/GenBank/DDBJ whole genome shotgun (WGS) entry which is preliminary data.</text>
</comment>
<name>A0A369AQ78_9FIRM</name>
<feature type="transmembrane region" description="Helical" evidence="1">
    <location>
        <begin position="59"/>
        <end position="82"/>
    </location>
</feature>
<feature type="transmembrane region" description="Helical" evidence="1">
    <location>
        <begin position="21"/>
        <end position="39"/>
    </location>
</feature>
<evidence type="ECO:0000256" key="1">
    <source>
        <dbReference type="SAM" id="Phobius"/>
    </source>
</evidence>
<dbReference type="PANTHER" id="PTHR37305:SF1">
    <property type="entry name" value="MEMBRANE PROTEIN"/>
    <property type="match status" value="1"/>
</dbReference>
<feature type="transmembrane region" description="Helical" evidence="1">
    <location>
        <begin position="146"/>
        <end position="170"/>
    </location>
</feature>
<keyword evidence="3" id="KW-1185">Reference proteome</keyword>
<feature type="transmembrane region" description="Helical" evidence="1">
    <location>
        <begin position="103"/>
        <end position="126"/>
    </location>
</feature>
<reference evidence="2 3" key="1">
    <citation type="submission" date="2018-07" db="EMBL/GenBank/DDBJ databases">
        <title>Genomic Encyclopedia of Type Strains, Phase IV (KMG-IV): sequencing the most valuable type-strain genomes for metagenomic binning, comparative biology and taxonomic classification.</title>
        <authorList>
            <person name="Goeker M."/>
        </authorList>
    </citation>
    <scope>NUCLEOTIDE SEQUENCE [LARGE SCALE GENOMIC DNA]</scope>
    <source>
        <strain evidence="2 3">DSM 27016</strain>
    </source>
</reference>
<keyword evidence="1" id="KW-0812">Transmembrane</keyword>
<dbReference type="Proteomes" id="UP000253034">
    <property type="component" value="Unassembled WGS sequence"/>
</dbReference>
<gene>
    <name evidence="2" type="ORF">DFR58_13418</name>
</gene>
<dbReference type="EMBL" id="QPJT01000034">
    <property type="protein sequence ID" value="RCX09614.1"/>
    <property type="molecule type" value="Genomic_DNA"/>
</dbReference>
<feature type="transmembrane region" description="Helical" evidence="1">
    <location>
        <begin position="182"/>
        <end position="203"/>
    </location>
</feature>
<dbReference type="PANTHER" id="PTHR37305">
    <property type="entry name" value="INTEGRAL MEMBRANE PROTEIN-RELATED"/>
    <property type="match status" value="1"/>
</dbReference>
<dbReference type="AlphaFoldDB" id="A0A369AQ78"/>